<feature type="region of interest" description="Disordered" evidence="7">
    <location>
        <begin position="940"/>
        <end position="1029"/>
    </location>
</feature>
<dbReference type="InterPro" id="IPR007276">
    <property type="entry name" value="Nop14"/>
</dbReference>
<evidence type="ECO:0000256" key="4">
    <source>
        <dbReference type="ARBA" id="ARBA00022552"/>
    </source>
</evidence>
<comment type="subcellular location">
    <subcellularLocation>
        <location evidence="1">Nucleus</location>
        <location evidence="1">Nucleolus</location>
    </subcellularLocation>
</comment>
<dbReference type="AlphaFoldDB" id="A0AAW1QWF2"/>
<dbReference type="GO" id="GO:0032040">
    <property type="term" value="C:small-subunit processome"/>
    <property type="evidence" value="ECO:0007669"/>
    <property type="project" value="InterPro"/>
</dbReference>
<feature type="compositionally biased region" description="Low complexity" evidence="7">
    <location>
        <begin position="471"/>
        <end position="482"/>
    </location>
</feature>
<evidence type="ECO:0000256" key="6">
    <source>
        <dbReference type="ARBA" id="ARBA00024695"/>
    </source>
</evidence>
<feature type="region of interest" description="Disordered" evidence="7">
    <location>
        <begin position="423"/>
        <end position="573"/>
    </location>
</feature>
<feature type="compositionally biased region" description="Acidic residues" evidence="7">
    <location>
        <begin position="435"/>
        <end position="467"/>
    </location>
</feature>
<gene>
    <name evidence="8" type="ORF">WJX74_010755</name>
</gene>
<feature type="compositionally biased region" description="Basic and acidic residues" evidence="7">
    <location>
        <begin position="483"/>
        <end position="510"/>
    </location>
</feature>
<keyword evidence="9" id="KW-1185">Reference proteome</keyword>
<organism evidence="8 9">
    <name type="scientific">Apatococcus lobatus</name>
    <dbReference type="NCBI Taxonomy" id="904363"/>
    <lineage>
        <taxon>Eukaryota</taxon>
        <taxon>Viridiplantae</taxon>
        <taxon>Chlorophyta</taxon>
        <taxon>core chlorophytes</taxon>
        <taxon>Trebouxiophyceae</taxon>
        <taxon>Chlorellales</taxon>
        <taxon>Chlorellaceae</taxon>
        <taxon>Apatococcus</taxon>
    </lineage>
</organism>
<evidence type="ECO:0008006" key="10">
    <source>
        <dbReference type="Google" id="ProtNLM"/>
    </source>
</evidence>
<protein>
    <recommendedName>
        <fullName evidence="10">Nucleolar protein 14</fullName>
    </recommendedName>
</protein>
<sequence>MVKRKAQVKPTFGNKAKTPKPNPFEQLHSRKKFDVLGRKSKGQTKALRSRSDANEKRKKSLLVEYRQMRSANAFVDRRFGEDDDTLSPEERALQRLQKQRTRQLSGSKFALGDEDADGEEELTHLGRSLAEADHYNDALAEEDGEDAEYDRLQDSLLQDFNFGGGLLQRKQPGTGAAEDTPEDAPDQRRSKKEVMEEVMAKSKAFKAVKQQQREEDLTATDALDAQFQELLEAGNAGLQFKAPGSRQDRPAPGSIEPQDAAYDRMRRELVFEAKAQGGERTKTAEEIAEDEKARLERLETERIKRMRGMSNGSDEDASGGEDGAAGGYRARRQKRKREEAAAVEHGPSGDALDDDFDVGSGSESGEGGSGEDIEDAGVEVLGMKAAKPMTKLEARRAARAAGDHPLAAGLRAASAKLLQKHGLAPTAQSLQDLEAAGEDESGSREDDDDSSGDSEDGSGEDLEASEEDVSKQQVHSASQAHQSGHDSFKKAGKPKLEAKANGHVKEKVAADESASESAGSSGGGRSSEEGATGSGDSSDEEDIDIVEDSKVAAAASSGAQDEKPDGISDGVPEAKRVKIIGSGDDMKDLTFSIPAPETHKDFLRLVDGRSNAALAEVVRRIRACNAIPLAAGNRRKIQVFFGILVQHFAMLASQHPVPTSRLDVLTAALASIVPEVPFYAATVARARLTQLHELLSTALNKPVAAIEGPLGTCWPPARHLLLLQLWSLLFPASDRRHQVMTPLAVTVGRCLSLCPLHRPADILSAIFLAGLHTTMACSAKRYAPEALTCVTRLLTTALPSGPGKGHPQSLLIPHEGWTGLSSAPLSLPALLNSPAGDPLFQESAFCGAATRAAIGMIEHMATSWSHLPAFPELFQQALSTLQSLSCSQGLPQELQAAACNAAAEVEAKCNVCVATRKPLIRYSVTQQPAVKQYTPRFEEDFARNKDYDPDRERAQQKRLQKEVNREKRGAMRELRRDAAFLGEERDKERQAHKAERKGVVRRNNAFLQQQEADFKSGGQGGMWKRKSKK</sequence>
<dbReference type="GO" id="GO:0030490">
    <property type="term" value="P:maturation of SSU-rRNA"/>
    <property type="evidence" value="ECO:0007669"/>
    <property type="project" value="TreeGrafter"/>
</dbReference>
<evidence type="ECO:0000313" key="9">
    <source>
        <dbReference type="Proteomes" id="UP001438707"/>
    </source>
</evidence>
<evidence type="ECO:0000256" key="7">
    <source>
        <dbReference type="SAM" id="MobiDB-lite"/>
    </source>
</evidence>
<comment type="function">
    <text evidence="6">Involved in nucleolar processing of pre-18S ribosomal RNA. Has a role in the nuclear export of 40S pre-ribosomal subunit to the cytoplasm.</text>
</comment>
<dbReference type="PANTHER" id="PTHR23183">
    <property type="entry name" value="NOP14"/>
    <property type="match status" value="1"/>
</dbReference>
<accession>A0AAW1QWF2</accession>
<comment type="similarity">
    <text evidence="2">Belongs to the NOP14 family.</text>
</comment>
<keyword evidence="4" id="KW-0698">rRNA processing</keyword>
<dbReference type="Proteomes" id="UP001438707">
    <property type="component" value="Unassembled WGS sequence"/>
</dbReference>
<dbReference type="EMBL" id="JALJOS010000023">
    <property type="protein sequence ID" value="KAK9825822.1"/>
    <property type="molecule type" value="Genomic_DNA"/>
</dbReference>
<feature type="compositionally biased region" description="Acidic residues" evidence="7">
    <location>
        <begin position="537"/>
        <end position="546"/>
    </location>
</feature>
<feature type="compositionally biased region" description="Basic and acidic residues" evidence="7">
    <location>
        <begin position="940"/>
        <end position="998"/>
    </location>
</feature>
<proteinExistence type="inferred from homology"/>
<feature type="region of interest" description="Disordered" evidence="7">
    <location>
        <begin position="95"/>
        <end position="135"/>
    </location>
</feature>
<evidence type="ECO:0000256" key="2">
    <source>
        <dbReference type="ARBA" id="ARBA00007466"/>
    </source>
</evidence>
<comment type="caution">
    <text evidence="8">The sequence shown here is derived from an EMBL/GenBank/DDBJ whole genome shotgun (WGS) entry which is preliminary data.</text>
</comment>
<feature type="compositionally biased region" description="Basic and acidic residues" evidence="7">
    <location>
        <begin position="185"/>
        <end position="197"/>
    </location>
</feature>
<dbReference type="PANTHER" id="PTHR23183:SF0">
    <property type="entry name" value="NUCLEOLAR PROTEIN 14"/>
    <property type="match status" value="1"/>
</dbReference>
<keyword evidence="5" id="KW-0539">Nucleus</keyword>
<evidence type="ECO:0000256" key="5">
    <source>
        <dbReference type="ARBA" id="ARBA00023242"/>
    </source>
</evidence>
<dbReference type="Pfam" id="PF04147">
    <property type="entry name" value="Nop14"/>
    <property type="match status" value="1"/>
</dbReference>
<feature type="region of interest" description="Disordered" evidence="7">
    <location>
        <begin position="236"/>
        <end position="382"/>
    </location>
</feature>
<name>A0AAW1QWF2_9CHLO</name>
<reference evidence="8 9" key="1">
    <citation type="journal article" date="2024" name="Nat. Commun.">
        <title>Phylogenomics reveals the evolutionary origins of lichenization in chlorophyte algae.</title>
        <authorList>
            <person name="Puginier C."/>
            <person name="Libourel C."/>
            <person name="Otte J."/>
            <person name="Skaloud P."/>
            <person name="Haon M."/>
            <person name="Grisel S."/>
            <person name="Petersen M."/>
            <person name="Berrin J.G."/>
            <person name="Delaux P.M."/>
            <person name="Dal Grande F."/>
            <person name="Keller J."/>
        </authorList>
    </citation>
    <scope>NUCLEOTIDE SEQUENCE [LARGE SCALE GENOMIC DNA]</scope>
    <source>
        <strain evidence="8 9">SAG 2145</strain>
    </source>
</reference>
<feature type="region of interest" description="Disordered" evidence="7">
    <location>
        <begin position="163"/>
        <end position="197"/>
    </location>
</feature>
<evidence type="ECO:0000313" key="8">
    <source>
        <dbReference type="EMBL" id="KAK9825822.1"/>
    </source>
</evidence>
<dbReference type="GO" id="GO:0030692">
    <property type="term" value="C:Noc4p-Nop14p complex"/>
    <property type="evidence" value="ECO:0007669"/>
    <property type="project" value="TreeGrafter"/>
</dbReference>
<feature type="compositionally biased region" description="Basic and acidic residues" evidence="7">
    <location>
        <begin position="261"/>
        <end position="303"/>
    </location>
</feature>
<keyword evidence="3" id="KW-0690">Ribosome biogenesis</keyword>
<feature type="region of interest" description="Disordered" evidence="7">
    <location>
        <begin position="1"/>
        <end position="60"/>
    </location>
</feature>
<evidence type="ECO:0000256" key="1">
    <source>
        <dbReference type="ARBA" id="ARBA00004604"/>
    </source>
</evidence>
<feature type="compositionally biased region" description="Basic and acidic residues" evidence="7">
    <location>
        <begin position="560"/>
        <end position="573"/>
    </location>
</feature>
<evidence type="ECO:0000256" key="3">
    <source>
        <dbReference type="ARBA" id="ARBA00022517"/>
    </source>
</evidence>